<feature type="domain" description="Peptidase S1" evidence="15">
    <location>
        <begin position="384"/>
        <end position="619"/>
    </location>
</feature>
<proteinExistence type="inferred from homology"/>
<keyword evidence="11" id="KW-0865">Zymogen</keyword>
<evidence type="ECO:0000256" key="13">
    <source>
        <dbReference type="ARBA" id="ARBA00023180"/>
    </source>
</evidence>
<evidence type="ECO:0000256" key="7">
    <source>
        <dbReference type="ARBA" id="ARBA00022737"/>
    </source>
</evidence>
<evidence type="ECO:0000256" key="10">
    <source>
        <dbReference type="ARBA" id="ARBA00023084"/>
    </source>
</evidence>
<dbReference type="Proteomes" id="UP000694545">
    <property type="component" value="Unplaced"/>
</dbReference>
<reference evidence="17" key="1">
    <citation type="submission" date="2025-08" db="UniProtKB">
        <authorList>
            <consortium name="Ensembl"/>
        </authorList>
    </citation>
    <scope>IDENTIFICATION</scope>
</reference>
<evidence type="ECO:0000256" key="9">
    <source>
        <dbReference type="ARBA" id="ARBA00022825"/>
    </source>
</evidence>
<evidence type="ECO:0000259" key="16">
    <source>
        <dbReference type="PROSITE" id="PS50948"/>
    </source>
</evidence>
<comment type="similarity">
    <text evidence="2">Belongs to the peptidase S1 family. Snake venom subfamily.</text>
</comment>
<keyword evidence="9 14" id="KW-0720">Serine protease</keyword>
<keyword evidence="13" id="KW-0325">Glycoprotein</keyword>
<evidence type="ECO:0000256" key="8">
    <source>
        <dbReference type="ARBA" id="ARBA00022801"/>
    </source>
</evidence>
<keyword evidence="7" id="KW-0677">Repeat</keyword>
<keyword evidence="6" id="KW-0732">Signal</keyword>
<dbReference type="Ensembl" id="ENSVKKT00000027238.1">
    <property type="protein sequence ID" value="ENSVKKP00000026587.1"/>
    <property type="gene ID" value="ENSVKKG00000017336.1"/>
</dbReference>
<dbReference type="PANTHER" id="PTHR24252:SF17">
    <property type="entry name" value="SUPPRESSOR OF TUMORIGENICITY 14 PROTEIN HOMOLOG-RELATED"/>
    <property type="match status" value="1"/>
</dbReference>
<evidence type="ECO:0000256" key="12">
    <source>
        <dbReference type="ARBA" id="ARBA00023157"/>
    </source>
</evidence>
<dbReference type="PRINTS" id="PR00722">
    <property type="entry name" value="CHYMOTRYPSIN"/>
</dbReference>
<protein>
    <submittedName>
        <fullName evidence="17">Coagulation factor XI</fullName>
    </submittedName>
</protein>
<evidence type="ECO:0000256" key="3">
    <source>
        <dbReference type="ARBA" id="ARBA00022525"/>
    </source>
</evidence>
<name>A0A8D2LUL9_VARKO</name>
<evidence type="ECO:0000259" key="15">
    <source>
        <dbReference type="PROSITE" id="PS50240"/>
    </source>
</evidence>
<evidence type="ECO:0000256" key="14">
    <source>
        <dbReference type="RuleBase" id="RU363034"/>
    </source>
</evidence>
<dbReference type="SUPFAM" id="SSF50494">
    <property type="entry name" value="Trypsin-like serine proteases"/>
    <property type="match status" value="1"/>
</dbReference>
<evidence type="ECO:0000256" key="11">
    <source>
        <dbReference type="ARBA" id="ARBA00023145"/>
    </source>
</evidence>
<dbReference type="GO" id="GO:0004252">
    <property type="term" value="F:serine-type endopeptidase activity"/>
    <property type="evidence" value="ECO:0007669"/>
    <property type="project" value="InterPro"/>
</dbReference>
<feature type="domain" description="Apple" evidence="16">
    <location>
        <begin position="15"/>
        <end position="97"/>
    </location>
</feature>
<reference evidence="17" key="2">
    <citation type="submission" date="2025-09" db="UniProtKB">
        <authorList>
            <consortium name="Ensembl"/>
        </authorList>
    </citation>
    <scope>IDENTIFICATION</scope>
</reference>
<dbReference type="Pfam" id="PF00089">
    <property type="entry name" value="Trypsin"/>
    <property type="match status" value="1"/>
</dbReference>
<dbReference type="GO" id="GO:0035821">
    <property type="term" value="P:modulation of process of another organism"/>
    <property type="evidence" value="ECO:0007669"/>
    <property type="project" value="UniProtKB-ARBA"/>
</dbReference>
<dbReference type="InterPro" id="IPR000177">
    <property type="entry name" value="Apple"/>
</dbReference>
<evidence type="ECO:0000313" key="17">
    <source>
        <dbReference type="Ensembl" id="ENSVKKP00000026587.1"/>
    </source>
</evidence>
<evidence type="ECO:0000256" key="5">
    <source>
        <dbReference type="ARBA" id="ARBA00022696"/>
    </source>
</evidence>
<dbReference type="GO" id="GO:0005576">
    <property type="term" value="C:extracellular region"/>
    <property type="evidence" value="ECO:0007669"/>
    <property type="project" value="UniProtKB-SubCell"/>
</dbReference>
<dbReference type="PROSITE" id="PS50948">
    <property type="entry name" value="PAN"/>
    <property type="match status" value="3"/>
</dbReference>
<dbReference type="InterPro" id="IPR033116">
    <property type="entry name" value="TRYPSIN_SER"/>
</dbReference>
<keyword evidence="18" id="KW-1185">Reference proteome</keyword>
<dbReference type="InterPro" id="IPR003609">
    <property type="entry name" value="Pan_app"/>
</dbReference>
<dbReference type="InterPro" id="IPR001314">
    <property type="entry name" value="Peptidase_S1A"/>
</dbReference>
<dbReference type="InterPro" id="IPR009003">
    <property type="entry name" value="Peptidase_S1_PA"/>
</dbReference>
<dbReference type="InterPro" id="IPR043504">
    <property type="entry name" value="Peptidase_S1_PA_chymotrypsin"/>
</dbReference>
<evidence type="ECO:0000313" key="18">
    <source>
        <dbReference type="Proteomes" id="UP000694545"/>
    </source>
</evidence>
<dbReference type="GO" id="GO:0006508">
    <property type="term" value="P:proteolysis"/>
    <property type="evidence" value="ECO:0007669"/>
    <property type="project" value="UniProtKB-KW"/>
</dbReference>
<evidence type="ECO:0000256" key="6">
    <source>
        <dbReference type="ARBA" id="ARBA00022729"/>
    </source>
</evidence>
<dbReference type="SMART" id="SM00223">
    <property type="entry name" value="APPLE"/>
    <property type="match status" value="4"/>
</dbReference>
<dbReference type="Gene3D" id="3.50.4.10">
    <property type="entry name" value="Hepatocyte Growth Factor"/>
    <property type="match status" value="4"/>
</dbReference>
<evidence type="ECO:0000256" key="1">
    <source>
        <dbReference type="ARBA" id="ARBA00004613"/>
    </source>
</evidence>
<dbReference type="PROSITE" id="PS00134">
    <property type="entry name" value="TRYPSIN_HIS"/>
    <property type="match status" value="1"/>
</dbReference>
<dbReference type="PROSITE" id="PS50240">
    <property type="entry name" value="TRYPSIN_DOM"/>
    <property type="match status" value="1"/>
</dbReference>
<keyword evidence="4 14" id="KW-0645">Protease</keyword>
<dbReference type="PROSITE" id="PS00135">
    <property type="entry name" value="TRYPSIN_SER"/>
    <property type="match status" value="1"/>
</dbReference>
<dbReference type="PANTHER" id="PTHR24252">
    <property type="entry name" value="ACROSIN-RELATED"/>
    <property type="match status" value="1"/>
</dbReference>
<dbReference type="AlphaFoldDB" id="A0A8D2LUL9"/>
<keyword evidence="5" id="KW-0356">Hemostasis</keyword>
<feature type="domain" description="Apple" evidence="16">
    <location>
        <begin position="103"/>
        <end position="186"/>
    </location>
</feature>
<keyword evidence="10" id="KW-0094">Blood coagulation</keyword>
<dbReference type="InterPro" id="IPR001254">
    <property type="entry name" value="Trypsin_dom"/>
</dbReference>
<dbReference type="OMA" id="QNCRHSV"/>
<sequence>MSVANTVHSFSSSACVSHIYKNIYLKGGDVAKFYAPNAKFCQTVCTYHPRCLVFSYVPGNWAKSDERFSCFLKDANLQDLPKIHKEGIISGHSQKQCPQITACTTKTFEGLDMQGQNYNITTETNYHNCQRRCTNDNHCHFFTYTMALFHTPNFRNKCYLKHSNTGTPTRIRHLKNVISGFSLRTCQEAETDCRMDIFQNAVFSGITTATIWAPDAFACRIFCTYNPKCLFFTFHNSKWVVTIKRYTCHMMTSRSGMPDKMFQMENAISGFSIVNCPRLIPACHFPTYPNLHFLGEQLSVEYVNEQETCQQICTDTVRCQFFTYVSNETLCQQGGKCPCYLKMSETGHPNNIEFKPGVISGYSLRLCQTKNSSGCPQEHKMSRIVGGTDSLLGEWPWQVSLHVKQISYTHMCGGSIIHNQWIMTAAHCIEDFGLPEFWRVYTGAWKQSEIKDNTSFFSIKEIIVHPKYEYSESGYDIALMKLDRPMNFSDFQQPLCLPFREQTNARYTECWVTGWGYTRERGQIEDTLQKVRIPLISNTECQSYYQEHRITDKMICAGYQEGGRDACKGDSGGPLQCKLEMHWYAVGITSWGEGCARPGQPGVYTNVAKFENWIMEHIS</sequence>
<dbReference type="FunFam" id="2.40.10.10:FF:000003">
    <property type="entry name" value="Transmembrane serine protease 3"/>
    <property type="match status" value="1"/>
</dbReference>
<feature type="domain" description="Apple" evidence="16">
    <location>
        <begin position="276"/>
        <end position="367"/>
    </location>
</feature>
<dbReference type="SMART" id="SM00020">
    <property type="entry name" value="Tryp_SPc"/>
    <property type="match status" value="1"/>
</dbReference>
<keyword evidence="8 14" id="KW-0378">Hydrolase</keyword>
<dbReference type="GO" id="GO:0007596">
    <property type="term" value="P:blood coagulation"/>
    <property type="evidence" value="ECO:0007669"/>
    <property type="project" value="UniProtKB-KW"/>
</dbReference>
<evidence type="ECO:0000256" key="2">
    <source>
        <dbReference type="ARBA" id="ARBA00009228"/>
    </source>
</evidence>
<accession>A0A8D2LUL9</accession>
<dbReference type="PRINTS" id="PR00005">
    <property type="entry name" value="APPLEDOMAIN"/>
</dbReference>
<dbReference type="CDD" id="cd01100">
    <property type="entry name" value="APPLE_Factor_XI_like"/>
    <property type="match status" value="3"/>
</dbReference>
<comment type="subcellular location">
    <subcellularLocation>
        <location evidence="1">Secreted</location>
    </subcellularLocation>
</comment>
<evidence type="ECO:0000256" key="4">
    <source>
        <dbReference type="ARBA" id="ARBA00022670"/>
    </source>
</evidence>
<dbReference type="Pfam" id="PF00024">
    <property type="entry name" value="PAN_1"/>
    <property type="match status" value="4"/>
</dbReference>
<keyword evidence="12" id="KW-1015">Disulfide bond</keyword>
<keyword evidence="3" id="KW-0964">Secreted</keyword>
<dbReference type="CDD" id="cd00190">
    <property type="entry name" value="Tryp_SPc"/>
    <property type="match status" value="1"/>
</dbReference>
<dbReference type="InterPro" id="IPR018114">
    <property type="entry name" value="TRYPSIN_HIS"/>
</dbReference>
<dbReference type="Gene3D" id="2.40.10.10">
    <property type="entry name" value="Trypsin-like serine proteases"/>
    <property type="match status" value="1"/>
</dbReference>
<organism evidence="17 18">
    <name type="scientific">Varanus komodoensis</name>
    <name type="common">Komodo dragon</name>
    <dbReference type="NCBI Taxonomy" id="61221"/>
    <lineage>
        <taxon>Eukaryota</taxon>
        <taxon>Metazoa</taxon>
        <taxon>Chordata</taxon>
        <taxon>Craniata</taxon>
        <taxon>Vertebrata</taxon>
        <taxon>Euteleostomi</taxon>
        <taxon>Lepidosauria</taxon>
        <taxon>Squamata</taxon>
        <taxon>Bifurcata</taxon>
        <taxon>Unidentata</taxon>
        <taxon>Episquamata</taxon>
        <taxon>Toxicofera</taxon>
        <taxon>Anguimorpha</taxon>
        <taxon>Paleoanguimorpha</taxon>
        <taxon>Varanoidea</taxon>
        <taxon>Varanidae</taxon>
        <taxon>Varanus</taxon>
    </lineage>
</organism>